<dbReference type="InterPro" id="IPR036116">
    <property type="entry name" value="FN3_sf"/>
</dbReference>
<keyword evidence="2" id="KW-1133">Transmembrane helix</keyword>
<sequence>MLVLVSYETPADAALTITLGTPIKRVKPDGSNADAHPQGVLETTLTKEDCDKDVRIRFPLNLQGIDDSHNLEIWSGASCETTTSRTSATATCGQVAATIGGGSLKTAITVDIRVQDLAQQLNANPKNVQYTPANSSACDSQATTGAQSITIYFLWLANSASAPDGSQTTQVQLSTKGPKGPDSVTAGEGDRVLVIRWNAPSGVATSISGYDVFCDPVDSLSPNDPAPSDGGTTDAGSTLVCPDGGFTDAGPDASGTPIDAGPCVLVPNDGGGGGGGGGACPYTPKTKRTTVQSTASTSATVKDLVNGVQYACAVAAIDKAKNSGELSSAACGTPGPVGDFFYRYREAGGLAGGCALEGAPVTDGVVIGAASMFGLALVRRRRKGKRS</sequence>
<organism evidence="3 4">
    <name type="scientific">Pendulispora albinea</name>
    <dbReference type="NCBI Taxonomy" id="2741071"/>
    <lineage>
        <taxon>Bacteria</taxon>
        <taxon>Pseudomonadati</taxon>
        <taxon>Myxococcota</taxon>
        <taxon>Myxococcia</taxon>
        <taxon>Myxococcales</taxon>
        <taxon>Sorangiineae</taxon>
        <taxon>Pendulisporaceae</taxon>
        <taxon>Pendulispora</taxon>
    </lineage>
</organism>
<dbReference type="RefSeq" id="WP_394825170.1">
    <property type="nucleotide sequence ID" value="NZ_CP089984.1"/>
</dbReference>
<feature type="compositionally biased region" description="Polar residues" evidence="1">
    <location>
        <begin position="164"/>
        <end position="175"/>
    </location>
</feature>
<feature type="transmembrane region" description="Helical" evidence="2">
    <location>
        <begin position="359"/>
        <end position="378"/>
    </location>
</feature>
<dbReference type="SUPFAM" id="SSF49265">
    <property type="entry name" value="Fibronectin type III"/>
    <property type="match status" value="1"/>
</dbReference>
<accession>A0ABZ2M2E4</accession>
<keyword evidence="2" id="KW-0812">Transmembrane</keyword>
<evidence type="ECO:0000313" key="3">
    <source>
        <dbReference type="EMBL" id="WXB15540.1"/>
    </source>
</evidence>
<protein>
    <submittedName>
        <fullName evidence="3">Uncharacterized protein</fullName>
    </submittedName>
</protein>
<evidence type="ECO:0000256" key="1">
    <source>
        <dbReference type="SAM" id="MobiDB-lite"/>
    </source>
</evidence>
<dbReference type="EMBL" id="CP089984">
    <property type="protein sequence ID" value="WXB15540.1"/>
    <property type="molecule type" value="Genomic_DNA"/>
</dbReference>
<proteinExistence type="predicted"/>
<feature type="region of interest" description="Disordered" evidence="1">
    <location>
        <begin position="164"/>
        <end position="187"/>
    </location>
</feature>
<keyword evidence="4" id="KW-1185">Reference proteome</keyword>
<dbReference type="Proteomes" id="UP001370348">
    <property type="component" value="Chromosome"/>
</dbReference>
<evidence type="ECO:0000313" key="4">
    <source>
        <dbReference type="Proteomes" id="UP001370348"/>
    </source>
</evidence>
<name>A0ABZ2M2E4_9BACT</name>
<keyword evidence="2" id="KW-0472">Membrane</keyword>
<gene>
    <name evidence="3" type="ORF">LZC94_47930</name>
</gene>
<reference evidence="3 4" key="1">
    <citation type="submission" date="2021-12" db="EMBL/GenBank/DDBJ databases">
        <title>Discovery of the Pendulisporaceae a myxobacterial family with distinct sporulation behavior and unique specialized metabolism.</title>
        <authorList>
            <person name="Garcia R."/>
            <person name="Popoff A."/>
            <person name="Bader C.D."/>
            <person name="Loehr J."/>
            <person name="Walesch S."/>
            <person name="Walt C."/>
            <person name="Boldt J."/>
            <person name="Bunk B."/>
            <person name="Haeckl F.J.F.P.J."/>
            <person name="Gunesch A.P."/>
            <person name="Birkelbach J."/>
            <person name="Nuebel U."/>
            <person name="Pietschmann T."/>
            <person name="Bach T."/>
            <person name="Mueller R."/>
        </authorList>
    </citation>
    <scope>NUCLEOTIDE SEQUENCE [LARGE SCALE GENOMIC DNA]</scope>
    <source>
        <strain evidence="3 4">MSr11954</strain>
    </source>
</reference>
<dbReference type="Gene3D" id="2.60.40.10">
    <property type="entry name" value="Immunoglobulins"/>
    <property type="match status" value="1"/>
</dbReference>
<evidence type="ECO:0000256" key="2">
    <source>
        <dbReference type="SAM" id="Phobius"/>
    </source>
</evidence>
<dbReference type="InterPro" id="IPR013783">
    <property type="entry name" value="Ig-like_fold"/>
</dbReference>